<dbReference type="Pfam" id="PF03880">
    <property type="entry name" value="DbpA"/>
    <property type="match status" value="1"/>
</dbReference>
<dbReference type="RefSeq" id="WP_076959457.1">
    <property type="nucleotide sequence ID" value="NZ_MLCO01000249.1"/>
</dbReference>
<evidence type="ECO:0000259" key="8">
    <source>
        <dbReference type="PROSITE" id="PS51192"/>
    </source>
</evidence>
<evidence type="ECO:0000256" key="5">
    <source>
        <dbReference type="ARBA" id="ARBA00038437"/>
    </source>
</evidence>
<evidence type="ECO:0000256" key="7">
    <source>
        <dbReference type="SAM" id="MobiDB-lite"/>
    </source>
</evidence>
<comment type="caution">
    <text evidence="10">The sequence shown here is derived from an EMBL/GenBank/DDBJ whole genome shotgun (WGS) entry which is preliminary data.</text>
</comment>
<dbReference type="GO" id="GO:0005829">
    <property type="term" value="C:cytosol"/>
    <property type="evidence" value="ECO:0007669"/>
    <property type="project" value="TreeGrafter"/>
</dbReference>
<dbReference type="GO" id="GO:0003724">
    <property type="term" value="F:RNA helicase activity"/>
    <property type="evidence" value="ECO:0007669"/>
    <property type="project" value="TreeGrafter"/>
</dbReference>
<evidence type="ECO:0000256" key="3">
    <source>
        <dbReference type="ARBA" id="ARBA00022806"/>
    </source>
</evidence>
<dbReference type="Gene3D" id="3.40.50.300">
    <property type="entry name" value="P-loop containing nucleotide triphosphate hydrolases"/>
    <property type="match status" value="2"/>
</dbReference>
<evidence type="ECO:0000256" key="2">
    <source>
        <dbReference type="ARBA" id="ARBA00022801"/>
    </source>
</evidence>
<dbReference type="SMART" id="SM00487">
    <property type="entry name" value="DEXDc"/>
    <property type="match status" value="1"/>
</dbReference>
<dbReference type="GO" id="GO:0016787">
    <property type="term" value="F:hydrolase activity"/>
    <property type="evidence" value="ECO:0007669"/>
    <property type="project" value="UniProtKB-KW"/>
</dbReference>
<keyword evidence="2 6" id="KW-0378">Hydrolase</keyword>
<dbReference type="Pfam" id="PF00270">
    <property type="entry name" value="DEAD"/>
    <property type="match status" value="1"/>
</dbReference>
<comment type="similarity">
    <text evidence="5 6">Belongs to the DEAD box helicase family.</text>
</comment>
<reference evidence="10 11" key="1">
    <citation type="submission" date="2016-10" db="EMBL/GenBank/DDBJ databases">
        <title>Draft Genome sequence of Roseomonas sp. strain M3.</title>
        <authorList>
            <person name="Subhash Y."/>
            <person name="Lee S."/>
        </authorList>
    </citation>
    <scope>NUCLEOTIDE SEQUENCE [LARGE SCALE GENOMIC DNA]</scope>
    <source>
        <strain evidence="10 11">M3</strain>
    </source>
</reference>
<feature type="compositionally biased region" description="Gly residues" evidence="7">
    <location>
        <begin position="536"/>
        <end position="568"/>
    </location>
</feature>
<dbReference type="GO" id="GO:0003676">
    <property type="term" value="F:nucleic acid binding"/>
    <property type="evidence" value="ECO:0007669"/>
    <property type="project" value="InterPro"/>
</dbReference>
<dbReference type="InterPro" id="IPR005580">
    <property type="entry name" value="DbpA/CsdA_RNA-bd_dom"/>
</dbReference>
<dbReference type="InterPro" id="IPR001650">
    <property type="entry name" value="Helicase_C-like"/>
</dbReference>
<dbReference type="InterPro" id="IPR011545">
    <property type="entry name" value="DEAD/DEAH_box_helicase_dom"/>
</dbReference>
<dbReference type="PROSITE" id="PS51192">
    <property type="entry name" value="HELICASE_ATP_BIND_1"/>
    <property type="match status" value="1"/>
</dbReference>
<dbReference type="InterPro" id="IPR050079">
    <property type="entry name" value="DEAD_box_RNA_helicase"/>
</dbReference>
<keyword evidence="3 6" id="KW-0347">Helicase</keyword>
<protein>
    <submittedName>
        <fullName evidence="10">Helicase</fullName>
    </submittedName>
</protein>
<evidence type="ECO:0000313" key="11">
    <source>
        <dbReference type="Proteomes" id="UP000188879"/>
    </source>
</evidence>
<dbReference type="EMBL" id="MLCO01000249">
    <property type="protein sequence ID" value="ONG48227.1"/>
    <property type="molecule type" value="Genomic_DNA"/>
</dbReference>
<accession>A0A1V2GXI4</accession>
<dbReference type="PANTHER" id="PTHR47959">
    <property type="entry name" value="ATP-DEPENDENT RNA HELICASE RHLE-RELATED"/>
    <property type="match status" value="1"/>
</dbReference>
<feature type="domain" description="Helicase ATP-binding" evidence="8">
    <location>
        <begin position="30"/>
        <end position="206"/>
    </location>
</feature>
<dbReference type="Gene3D" id="3.30.70.330">
    <property type="match status" value="1"/>
</dbReference>
<dbReference type="CDD" id="cd12252">
    <property type="entry name" value="RRM_DbpA"/>
    <property type="match status" value="1"/>
</dbReference>
<organism evidence="10 11">
    <name type="scientific">Teichococcus deserti</name>
    <dbReference type="NCBI Taxonomy" id="1817963"/>
    <lineage>
        <taxon>Bacteria</taxon>
        <taxon>Pseudomonadati</taxon>
        <taxon>Pseudomonadota</taxon>
        <taxon>Alphaproteobacteria</taxon>
        <taxon>Acetobacterales</taxon>
        <taxon>Roseomonadaceae</taxon>
        <taxon>Roseomonas</taxon>
    </lineage>
</organism>
<dbReference type="InterPro" id="IPR044742">
    <property type="entry name" value="DEAD/DEAH_RhlB"/>
</dbReference>
<feature type="region of interest" description="Disordered" evidence="7">
    <location>
        <begin position="515"/>
        <end position="587"/>
    </location>
</feature>
<dbReference type="AlphaFoldDB" id="A0A1V2GXI4"/>
<dbReference type="CDD" id="cd18787">
    <property type="entry name" value="SF2_C_DEAD"/>
    <property type="match status" value="1"/>
</dbReference>
<dbReference type="Pfam" id="PF00271">
    <property type="entry name" value="Helicase_C"/>
    <property type="match status" value="1"/>
</dbReference>
<feature type="domain" description="Helicase C-terminal" evidence="9">
    <location>
        <begin position="229"/>
        <end position="393"/>
    </location>
</feature>
<dbReference type="CDD" id="cd00268">
    <property type="entry name" value="DEADc"/>
    <property type="match status" value="1"/>
</dbReference>
<evidence type="ECO:0000259" key="9">
    <source>
        <dbReference type="PROSITE" id="PS51194"/>
    </source>
</evidence>
<gene>
    <name evidence="10" type="ORF">BKE38_22110</name>
</gene>
<evidence type="ECO:0000256" key="4">
    <source>
        <dbReference type="ARBA" id="ARBA00022840"/>
    </source>
</evidence>
<evidence type="ECO:0000313" key="10">
    <source>
        <dbReference type="EMBL" id="ONG48227.1"/>
    </source>
</evidence>
<dbReference type="GO" id="GO:0005524">
    <property type="term" value="F:ATP binding"/>
    <property type="evidence" value="ECO:0007669"/>
    <property type="project" value="UniProtKB-KW"/>
</dbReference>
<dbReference type="SUPFAM" id="SSF52540">
    <property type="entry name" value="P-loop containing nucleoside triphosphate hydrolases"/>
    <property type="match status" value="1"/>
</dbReference>
<keyword evidence="4 6" id="KW-0067">ATP-binding</keyword>
<dbReference type="SMART" id="SM00490">
    <property type="entry name" value="HELICc"/>
    <property type="match status" value="1"/>
</dbReference>
<feature type="compositionally biased region" description="Basic and acidic residues" evidence="7">
    <location>
        <begin position="576"/>
        <end position="587"/>
    </location>
</feature>
<proteinExistence type="inferred from homology"/>
<evidence type="ECO:0000256" key="6">
    <source>
        <dbReference type="RuleBase" id="RU000492"/>
    </source>
</evidence>
<dbReference type="InterPro" id="IPR012677">
    <property type="entry name" value="Nucleotide-bd_a/b_plait_sf"/>
</dbReference>
<dbReference type="PROSITE" id="PS51194">
    <property type="entry name" value="HELICASE_CTER"/>
    <property type="match status" value="1"/>
</dbReference>
<sequence>MPFPAMPEALLRALSERGYAEPTGVQAAVLQPETAGRDLLVSAQTGSGKTVAFGLALAPELMAGAERMPPAGAPLAIVVAPTRELALQVRTELSWLYAAAGGRVVSCVGGMDPMAERRALAQGAHIVVGTPGRLCDHLNRGNLQPEAVRAVVLDEADEMLDLGFREELEEILGAAPEDRRTLLFSATVPREIARLAESFQKDALRLEVKSEGGQHGDIAYQAVTVAPHDVERAVVNLLRLSDSPRAIVFCSTRAAVARLQGNLAERGFSAVALSGELSQAERSRALQGLRDGRAQVCVATDVAARGIDLPDLGLVIHAELPKEPETMLHRSGRTGRAGRKGTSVLIVPPNRRRTAERLLAAARVQAEWGPAPAAEAIRERDAVRLAEQTRSLLAEEASADDLSVARALVEGGATPEALAAALVKVLRAPLPAPEEMSAFDAERRPPRERVAGPEGEGVWFRMNVGRDGNADPRWVLPFLCRRGGVQRNEIGRIRILGRETQFEVASYAAGKFAAAARKPDGDDPHIRVEALPEGPSAGGAQGGGYGAGHGGGGRGPGGPGRSYGGGHGSPAPRSRFHAERQRRAAAR</sequence>
<name>A0A1V2GXI4_9PROT</name>
<evidence type="ECO:0000256" key="1">
    <source>
        <dbReference type="ARBA" id="ARBA00022741"/>
    </source>
</evidence>
<keyword evidence="1 6" id="KW-0547">Nucleotide-binding</keyword>
<dbReference type="Proteomes" id="UP000188879">
    <property type="component" value="Unassembled WGS sequence"/>
</dbReference>
<feature type="compositionally biased region" description="Basic and acidic residues" evidence="7">
    <location>
        <begin position="517"/>
        <end position="530"/>
    </location>
</feature>
<dbReference type="PANTHER" id="PTHR47959:SF1">
    <property type="entry name" value="ATP-DEPENDENT RNA HELICASE DBPA"/>
    <property type="match status" value="1"/>
</dbReference>
<keyword evidence="11" id="KW-1185">Reference proteome</keyword>
<dbReference type="InterPro" id="IPR027417">
    <property type="entry name" value="P-loop_NTPase"/>
</dbReference>
<dbReference type="OrthoDB" id="9805696at2"/>
<dbReference type="PROSITE" id="PS00039">
    <property type="entry name" value="DEAD_ATP_HELICASE"/>
    <property type="match status" value="1"/>
</dbReference>
<dbReference type="InterPro" id="IPR000629">
    <property type="entry name" value="RNA-helicase_DEAD-box_CS"/>
</dbReference>
<dbReference type="InterPro" id="IPR014001">
    <property type="entry name" value="Helicase_ATP-bd"/>
</dbReference>